<protein>
    <recommendedName>
        <fullName evidence="8">NAD kinase</fullName>
        <ecNumber evidence="8">2.7.1.23</ecNumber>
    </recommendedName>
    <alternativeName>
        <fullName evidence="8">ATP-dependent NAD kinase</fullName>
    </alternativeName>
</protein>
<organism evidence="9 10">
    <name type="scientific">Denitrovibrio acetiphilus (strain DSM 12809 / NBRC 114555 / N2460)</name>
    <dbReference type="NCBI Taxonomy" id="522772"/>
    <lineage>
        <taxon>Bacteria</taxon>
        <taxon>Pseudomonadati</taxon>
        <taxon>Deferribacterota</taxon>
        <taxon>Deferribacteres</taxon>
        <taxon>Deferribacterales</taxon>
        <taxon>Geovibrionaceae</taxon>
        <taxon>Denitrovibrio</taxon>
    </lineage>
</organism>
<feature type="binding site" evidence="8">
    <location>
        <position position="171"/>
    </location>
    <ligand>
        <name>NAD(+)</name>
        <dbReference type="ChEBI" id="CHEBI:57540"/>
    </ligand>
</feature>
<keyword evidence="6 8" id="KW-0520">NAD</keyword>
<comment type="function">
    <text evidence="8">Involved in the regulation of the intracellular balance of NAD and NADP, and is a key enzyme in the biosynthesis of NADP. Catalyzes specifically the phosphorylation on 2'-hydroxyl of the adenosine moiety of NAD to yield NADP.</text>
</comment>
<dbReference type="EMBL" id="CP001968">
    <property type="protein sequence ID" value="ADD68662.1"/>
    <property type="molecule type" value="Genomic_DNA"/>
</dbReference>
<proteinExistence type="inferred from homology"/>
<dbReference type="Gene3D" id="2.60.200.30">
    <property type="entry name" value="Probable inorganic polyphosphate/atp-NAD kinase, domain 2"/>
    <property type="match status" value="1"/>
</dbReference>
<keyword evidence="2 8" id="KW-0547">Nucleotide-binding</keyword>
<keyword evidence="5 8" id="KW-0521">NADP</keyword>
<comment type="catalytic activity">
    <reaction evidence="7 8">
        <text>NAD(+) + ATP = ADP + NADP(+) + H(+)</text>
        <dbReference type="Rhea" id="RHEA:18629"/>
        <dbReference type="ChEBI" id="CHEBI:15378"/>
        <dbReference type="ChEBI" id="CHEBI:30616"/>
        <dbReference type="ChEBI" id="CHEBI:57540"/>
        <dbReference type="ChEBI" id="CHEBI:58349"/>
        <dbReference type="ChEBI" id="CHEBI:456216"/>
        <dbReference type="EC" id="2.7.1.23"/>
    </reaction>
</comment>
<evidence type="ECO:0000256" key="7">
    <source>
        <dbReference type="ARBA" id="ARBA00047925"/>
    </source>
</evidence>
<dbReference type="PANTHER" id="PTHR20275:SF0">
    <property type="entry name" value="NAD KINASE"/>
    <property type="match status" value="1"/>
</dbReference>
<evidence type="ECO:0000256" key="5">
    <source>
        <dbReference type="ARBA" id="ARBA00022857"/>
    </source>
</evidence>
<dbReference type="FunFam" id="2.60.200.30:FF:000009">
    <property type="entry name" value="Poly(P)/ATP NAD kinase"/>
    <property type="match status" value="1"/>
</dbReference>
<dbReference type="KEGG" id="dap:Dacet_1898"/>
<evidence type="ECO:0000256" key="2">
    <source>
        <dbReference type="ARBA" id="ARBA00022741"/>
    </source>
</evidence>
<comment type="cofactor">
    <cofactor evidence="8">
        <name>a divalent metal cation</name>
        <dbReference type="ChEBI" id="CHEBI:60240"/>
    </cofactor>
</comment>
<dbReference type="Pfam" id="PF01513">
    <property type="entry name" value="NAD_kinase"/>
    <property type="match status" value="1"/>
</dbReference>
<dbReference type="InterPro" id="IPR017437">
    <property type="entry name" value="ATP-NAD_kinase_PpnK-typ_C"/>
</dbReference>
<evidence type="ECO:0000313" key="10">
    <source>
        <dbReference type="Proteomes" id="UP000002012"/>
    </source>
</evidence>
<dbReference type="Proteomes" id="UP000002012">
    <property type="component" value="Chromosome"/>
</dbReference>
<feature type="binding site" evidence="8">
    <location>
        <position position="169"/>
    </location>
    <ligand>
        <name>NAD(+)</name>
        <dbReference type="ChEBI" id="CHEBI:57540"/>
    </ligand>
</feature>
<evidence type="ECO:0000256" key="6">
    <source>
        <dbReference type="ARBA" id="ARBA00023027"/>
    </source>
</evidence>
<dbReference type="InterPro" id="IPR002504">
    <property type="entry name" value="NADK"/>
</dbReference>
<dbReference type="eggNOG" id="COG0061">
    <property type="taxonomic scope" value="Bacteria"/>
</dbReference>
<dbReference type="GO" id="GO:0019674">
    <property type="term" value="P:NAD+ metabolic process"/>
    <property type="evidence" value="ECO:0007669"/>
    <property type="project" value="InterPro"/>
</dbReference>
<name>D4H0Z9_DENA2</name>
<dbReference type="AlphaFoldDB" id="D4H0Z9"/>
<dbReference type="OrthoDB" id="9774737at2"/>
<feature type="binding site" evidence="8">
    <location>
        <position position="152"/>
    </location>
    <ligand>
        <name>NAD(+)</name>
        <dbReference type="ChEBI" id="CHEBI:57540"/>
    </ligand>
</feature>
<feature type="active site" description="Proton acceptor" evidence="8">
    <location>
        <position position="67"/>
    </location>
</feature>
<comment type="similarity">
    <text evidence="8">Belongs to the NAD kinase family.</text>
</comment>
<keyword evidence="10" id="KW-1185">Reference proteome</keyword>
<keyword evidence="1 8" id="KW-0808">Transferase</keyword>
<keyword evidence="8" id="KW-0963">Cytoplasm</keyword>
<dbReference type="HAMAP" id="MF_00361">
    <property type="entry name" value="NAD_kinase"/>
    <property type="match status" value="1"/>
</dbReference>
<dbReference type="SUPFAM" id="SSF111331">
    <property type="entry name" value="NAD kinase/diacylglycerol kinase-like"/>
    <property type="match status" value="1"/>
</dbReference>
<dbReference type="GO" id="GO:0005737">
    <property type="term" value="C:cytoplasm"/>
    <property type="evidence" value="ECO:0007669"/>
    <property type="project" value="UniProtKB-SubCell"/>
</dbReference>
<dbReference type="Gene3D" id="3.40.50.10330">
    <property type="entry name" value="Probable inorganic polyphosphate/atp-NAD kinase, domain 1"/>
    <property type="match status" value="1"/>
</dbReference>
<keyword evidence="3 8" id="KW-0418">Kinase</keyword>
<feature type="binding site" evidence="8">
    <location>
        <begin position="141"/>
        <end position="142"/>
    </location>
    <ligand>
        <name>NAD(+)</name>
        <dbReference type="ChEBI" id="CHEBI:57540"/>
    </ligand>
</feature>
<gene>
    <name evidence="8" type="primary">nadK</name>
    <name evidence="9" type="ordered locus">Dacet_1898</name>
</gene>
<feature type="binding site" evidence="8">
    <location>
        <position position="241"/>
    </location>
    <ligand>
        <name>NAD(+)</name>
        <dbReference type="ChEBI" id="CHEBI:57540"/>
    </ligand>
</feature>
<dbReference type="PANTHER" id="PTHR20275">
    <property type="entry name" value="NAD KINASE"/>
    <property type="match status" value="1"/>
</dbReference>
<dbReference type="Pfam" id="PF20143">
    <property type="entry name" value="NAD_kinase_C"/>
    <property type="match status" value="1"/>
</dbReference>
<dbReference type="HOGENOM" id="CLU_008831_0_1_0"/>
<evidence type="ECO:0000313" key="9">
    <source>
        <dbReference type="EMBL" id="ADD68662.1"/>
    </source>
</evidence>
<dbReference type="GO" id="GO:0003951">
    <property type="term" value="F:NAD+ kinase activity"/>
    <property type="evidence" value="ECO:0007669"/>
    <property type="project" value="UniProtKB-UniRule"/>
</dbReference>
<dbReference type="PaxDb" id="522772-Dacet_1898"/>
<evidence type="ECO:0000256" key="1">
    <source>
        <dbReference type="ARBA" id="ARBA00022679"/>
    </source>
</evidence>
<accession>D4H0Z9</accession>
<dbReference type="FunCoup" id="D4H0Z9">
    <property type="interactions" value="483"/>
</dbReference>
<dbReference type="InterPro" id="IPR016064">
    <property type="entry name" value="NAD/diacylglycerol_kinase_sf"/>
</dbReference>
<evidence type="ECO:0000256" key="8">
    <source>
        <dbReference type="HAMAP-Rule" id="MF_00361"/>
    </source>
</evidence>
<dbReference type="InParanoid" id="D4H0Z9"/>
<sequence>MKNIAIIAKPHGDRVKPLIYELMGFLTSRGCTVLKDKRTAAVIAEPKFNSDEEIQQKADLVVVLGGDGTLISAVRILGDKETPILGINLGRLGFLTETVADDAVSALKDVLDGDYMVEHRMKLHSHLLQENEKVLEIDVLNDIVINKSDAARIFETTVYIDGMLVNEYRADGLIIATPTGSTAYSLAAGGPIVHPSLETMILTPICPQGLSNRPIVISDESEVTIKVNAAKEAVSITYDGQIFRKLDKWKTITVKKASTVTNLIVPKNKNYYSLLREKLGWGISQC</sequence>
<keyword evidence="4 8" id="KW-0067">ATP-binding</keyword>
<feature type="binding site" evidence="8">
    <location>
        <begin position="67"/>
        <end position="68"/>
    </location>
    <ligand>
        <name>NAD(+)</name>
        <dbReference type="ChEBI" id="CHEBI:57540"/>
    </ligand>
</feature>
<dbReference type="GO" id="GO:0005524">
    <property type="term" value="F:ATP binding"/>
    <property type="evidence" value="ECO:0007669"/>
    <property type="project" value="UniProtKB-KW"/>
</dbReference>
<evidence type="ECO:0000256" key="3">
    <source>
        <dbReference type="ARBA" id="ARBA00022777"/>
    </source>
</evidence>
<evidence type="ECO:0000256" key="4">
    <source>
        <dbReference type="ARBA" id="ARBA00022840"/>
    </source>
</evidence>
<comment type="caution">
    <text evidence="8">Lacks conserved residue(s) required for the propagation of feature annotation.</text>
</comment>
<dbReference type="GO" id="GO:0006741">
    <property type="term" value="P:NADP+ biosynthetic process"/>
    <property type="evidence" value="ECO:0007669"/>
    <property type="project" value="UniProtKB-UniRule"/>
</dbReference>
<dbReference type="GO" id="GO:0051287">
    <property type="term" value="F:NAD binding"/>
    <property type="evidence" value="ECO:0007669"/>
    <property type="project" value="UniProtKB-ARBA"/>
</dbReference>
<dbReference type="EC" id="2.7.1.23" evidence="8"/>
<dbReference type="GO" id="GO:0046872">
    <property type="term" value="F:metal ion binding"/>
    <property type="evidence" value="ECO:0007669"/>
    <property type="project" value="UniProtKB-UniRule"/>
</dbReference>
<comment type="subcellular location">
    <subcellularLocation>
        <location evidence="8">Cytoplasm</location>
    </subcellularLocation>
</comment>
<dbReference type="STRING" id="522772.Dacet_1898"/>
<dbReference type="RefSeq" id="WP_013011172.1">
    <property type="nucleotide sequence ID" value="NC_013943.1"/>
</dbReference>
<reference evidence="9 10" key="1">
    <citation type="journal article" date="2010" name="Stand. Genomic Sci.">
        <title>Complete genome sequence of Denitrovibrio acetiphilus type strain (N2460).</title>
        <authorList>
            <person name="Kiss H."/>
            <person name="Lang E."/>
            <person name="Lapidus A."/>
            <person name="Copeland A."/>
            <person name="Nolan M."/>
            <person name="Glavina Del Rio T."/>
            <person name="Chen F."/>
            <person name="Lucas S."/>
            <person name="Tice H."/>
            <person name="Cheng J.F."/>
            <person name="Han C."/>
            <person name="Goodwin L."/>
            <person name="Pitluck S."/>
            <person name="Liolios K."/>
            <person name="Pati A."/>
            <person name="Ivanova N."/>
            <person name="Mavromatis K."/>
            <person name="Chen A."/>
            <person name="Palaniappan K."/>
            <person name="Land M."/>
            <person name="Hauser L."/>
            <person name="Chang Y.J."/>
            <person name="Jeffries C.D."/>
            <person name="Detter J.C."/>
            <person name="Brettin T."/>
            <person name="Spring S."/>
            <person name="Rohde M."/>
            <person name="Goker M."/>
            <person name="Woyke T."/>
            <person name="Bristow J."/>
            <person name="Eisen J.A."/>
            <person name="Markowitz V."/>
            <person name="Hugenholtz P."/>
            <person name="Kyrpides N.C."/>
            <person name="Klenk H.P."/>
        </authorList>
    </citation>
    <scope>NUCLEOTIDE SEQUENCE [LARGE SCALE GENOMIC DNA]</scope>
    <source>
        <strain evidence="10">DSM 12809 / NBRC 114555 / N2460</strain>
    </source>
</reference>
<dbReference type="InterPro" id="IPR017438">
    <property type="entry name" value="ATP-NAD_kinase_N"/>
</dbReference>